<feature type="transmembrane region" description="Helical" evidence="8">
    <location>
        <begin position="218"/>
        <end position="241"/>
    </location>
</feature>
<dbReference type="Proteomes" id="UP001428774">
    <property type="component" value="Unassembled WGS sequence"/>
</dbReference>
<evidence type="ECO:0000256" key="5">
    <source>
        <dbReference type="ARBA" id="ARBA00022692"/>
    </source>
</evidence>
<proteinExistence type="inferred from homology"/>
<feature type="transmembrane region" description="Helical" evidence="8">
    <location>
        <begin position="162"/>
        <end position="188"/>
    </location>
</feature>
<feature type="transmembrane region" description="Helical" evidence="8">
    <location>
        <begin position="278"/>
        <end position="303"/>
    </location>
</feature>
<evidence type="ECO:0000313" key="11">
    <source>
        <dbReference type="Proteomes" id="UP001428774"/>
    </source>
</evidence>
<evidence type="ECO:0000256" key="4">
    <source>
        <dbReference type="ARBA" id="ARBA00022519"/>
    </source>
</evidence>
<evidence type="ECO:0000256" key="2">
    <source>
        <dbReference type="ARBA" id="ARBA00022448"/>
    </source>
</evidence>
<keyword evidence="4" id="KW-0997">Cell inner membrane</keyword>
<dbReference type="EMBL" id="JBDNCH010000002">
    <property type="protein sequence ID" value="MEN9060376.1"/>
    <property type="molecule type" value="Genomic_DNA"/>
</dbReference>
<dbReference type="PANTHER" id="PTHR30465:SF66">
    <property type="entry name" value="INNER MEMBRANE ABC TRANSPORTER PERMEASE PROTEIN YEJB"/>
    <property type="match status" value="1"/>
</dbReference>
<comment type="subcellular location">
    <subcellularLocation>
        <location evidence="1">Cell inner membrane</location>
        <topology evidence="1">Multi-pass membrane protein</topology>
    </subcellularLocation>
    <subcellularLocation>
        <location evidence="8">Cell membrane</location>
        <topology evidence="8">Multi-pass membrane protein</topology>
    </subcellularLocation>
</comment>
<evidence type="ECO:0000256" key="1">
    <source>
        <dbReference type="ARBA" id="ARBA00004429"/>
    </source>
</evidence>
<dbReference type="PROSITE" id="PS50928">
    <property type="entry name" value="ABC_TM1"/>
    <property type="match status" value="1"/>
</dbReference>
<dbReference type="FunFam" id="1.10.3720.10:FF:000014">
    <property type="entry name" value="Microcin C ABC transporter permease YejB"/>
    <property type="match status" value="1"/>
</dbReference>
<dbReference type="GO" id="GO:0042884">
    <property type="term" value="P:microcin transport"/>
    <property type="evidence" value="ECO:0007669"/>
    <property type="project" value="TreeGrafter"/>
</dbReference>
<dbReference type="InterPro" id="IPR035906">
    <property type="entry name" value="MetI-like_sf"/>
</dbReference>
<comment type="caution">
    <text evidence="10">The sequence shown here is derived from an EMBL/GenBank/DDBJ whole genome shotgun (WGS) entry which is preliminary data.</text>
</comment>
<dbReference type="AlphaFoldDB" id="A0AAW9SK85"/>
<accession>A0AAW9SK85</accession>
<keyword evidence="5 8" id="KW-0812">Transmembrane</keyword>
<dbReference type="Gene3D" id="1.10.3720.10">
    <property type="entry name" value="MetI-like"/>
    <property type="match status" value="1"/>
</dbReference>
<keyword evidence="11" id="KW-1185">Reference proteome</keyword>
<keyword evidence="3" id="KW-1003">Cell membrane</keyword>
<protein>
    <submittedName>
        <fullName evidence="10">Microcin C ABC transporter permease YejB</fullName>
    </submittedName>
</protein>
<feature type="transmembrane region" description="Helical" evidence="8">
    <location>
        <begin position="129"/>
        <end position="150"/>
    </location>
</feature>
<dbReference type="PANTHER" id="PTHR30465">
    <property type="entry name" value="INNER MEMBRANE ABC TRANSPORTER"/>
    <property type="match status" value="1"/>
</dbReference>
<keyword evidence="2 8" id="KW-0813">Transport</keyword>
<dbReference type="SUPFAM" id="SSF161098">
    <property type="entry name" value="MetI-like"/>
    <property type="match status" value="1"/>
</dbReference>
<evidence type="ECO:0000256" key="7">
    <source>
        <dbReference type="ARBA" id="ARBA00023136"/>
    </source>
</evidence>
<dbReference type="GO" id="GO:0055085">
    <property type="term" value="P:transmembrane transport"/>
    <property type="evidence" value="ECO:0007669"/>
    <property type="project" value="InterPro"/>
</dbReference>
<evidence type="ECO:0000256" key="6">
    <source>
        <dbReference type="ARBA" id="ARBA00022989"/>
    </source>
</evidence>
<dbReference type="Pfam" id="PF00528">
    <property type="entry name" value="BPD_transp_1"/>
    <property type="match status" value="1"/>
</dbReference>
<gene>
    <name evidence="10" type="ORF">ABFB10_04345</name>
</gene>
<reference evidence="10 11" key="1">
    <citation type="submission" date="2024-05" db="EMBL/GenBank/DDBJ databases">
        <title>Genome sequence of Ponticoccus litoralis KCCM 90028.</title>
        <authorList>
            <person name="Kim J.M."/>
            <person name="Lee J.K."/>
            <person name="Choi B.J."/>
            <person name="Bayburt H."/>
            <person name="Baek J.H."/>
            <person name="Jeon C.O."/>
        </authorList>
    </citation>
    <scope>NUCLEOTIDE SEQUENCE [LARGE SCALE GENOMIC DNA]</scope>
    <source>
        <strain evidence="10 11">KCCM 90028</strain>
    </source>
</reference>
<dbReference type="InterPro" id="IPR000515">
    <property type="entry name" value="MetI-like"/>
</dbReference>
<keyword evidence="6 8" id="KW-1133">Transmembrane helix</keyword>
<dbReference type="GO" id="GO:0005886">
    <property type="term" value="C:plasma membrane"/>
    <property type="evidence" value="ECO:0007669"/>
    <property type="project" value="UniProtKB-SubCell"/>
</dbReference>
<comment type="similarity">
    <text evidence="8">Belongs to the binding-protein-dependent transport system permease family.</text>
</comment>
<dbReference type="CDD" id="cd06261">
    <property type="entry name" value="TM_PBP2"/>
    <property type="match status" value="1"/>
</dbReference>
<evidence type="ECO:0000256" key="8">
    <source>
        <dbReference type="RuleBase" id="RU363032"/>
    </source>
</evidence>
<feature type="transmembrane region" description="Helical" evidence="8">
    <location>
        <begin position="9"/>
        <end position="30"/>
    </location>
</feature>
<dbReference type="NCBIfam" id="NF011712">
    <property type="entry name" value="PRK15133.1"/>
    <property type="match status" value="1"/>
</dbReference>
<evidence type="ECO:0000313" key="10">
    <source>
        <dbReference type="EMBL" id="MEN9060376.1"/>
    </source>
</evidence>
<sequence length="360" mass="39449">MGAYILRRLLLIIPTLLGIMIVNFTLVQFVPGGPIEQIIAQVEGRGDVTGGFTGGGGGAELPGDSDSGYAGARGLPPEFIEELEKEFGFDKPPLERFLNMMWKYMRFDFGESYFRSISVVDLVLEKMPVSISLGLWSTLIAYMVSIPLGIRKAVKDGSAFDSWTSGLIIAAYSIPGFLFAILLLVLFAGGSYWQIFPLRGLTSDNWHQLGFFAKIADYFWHIALPVLASTIAAFATLTLLTKNSFLDEIKKQYVMTARAKGLSERGVLYGHVFRNAMLIVIAGLPGVFIGVFFGGSIIIETIFSLDGLGRLGFEAAVARDYPVIFGTLFAFGLIGLLMGIISDLMYVLVDPRIDFEKREG</sequence>
<dbReference type="RefSeq" id="WP_347165564.1">
    <property type="nucleotide sequence ID" value="NZ_JBDNCH010000002.1"/>
</dbReference>
<name>A0AAW9SK85_9RHOB</name>
<keyword evidence="7 8" id="KW-0472">Membrane</keyword>
<organism evidence="10 11">
    <name type="scientific">Ponticoccus litoralis</name>
    <dbReference type="NCBI Taxonomy" id="422297"/>
    <lineage>
        <taxon>Bacteria</taxon>
        <taxon>Pseudomonadati</taxon>
        <taxon>Pseudomonadota</taxon>
        <taxon>Alphaproteobacteria</taxon>
        <taxon>Rhodobacterales</taxon>
        <taxon>Roseobacteraceae</taxon>
        <taxon>Ponticoccus</taxon>
    </lineage>
</organism>
<evidence type="ECO:0000259" key="9">
    <source>
        <dbReference type="PROSITE" id="PS50928"/>
    </source>
</evidence>
<evidence type="ECO:0000256" key="3">
    <source>
        <dbReference type="ARBA" id="ARBA00022475"/>
    </source>
</evidence>
<feature type="domain" description="ABC transmembrane type-1" evidence="9">
    <location>
        <begin position="127"/>
        <end position="346"/>
    </location>
</feature>
<feature type="transmembrane region" description="Helical" evidence="8">
    <location>
        <begin position="323"/>
        <end position="349"/>
    </location>
</feature>